<dbReference type="GO" id="GO:0006506">
    <property type="term" value="P:GPI anchor biosynthetic process"/>
    <property type="evidence" value="ECO:0007669"/>
    <property type="project" value="TreeGrafter"/>
</dbReference>
<accession>A0AAJ1UFH0</accession>
<dbReference type="GO" id="GO:0016020">
    <property type="term" value="C:membrane"/>
    <property type="evidence" value="ECO:0007669"/>
    <property type="project" value="GOC"/>
</dbReference>
<evidence type="ECO:0000259" key="1">
    <source>
        <dbReference type="Pfam" id="PF03372"/>
    </source>
</evidence>
<reference evidence="2" key="2">
    <citation type="submission" date="2023-04" db="EMBL/GenBank/DDBJ databases">
        <title>'Rhodoalgimonas zhirmunskyi' gen. nov., isolated from a red alga.</title>
        <authorList>
            <person name="Nedashkovskaya O.I."/>
            <person name="Otstavnykh N.Y."/>
            <person name="Bystritskaya E.P."/>
            <person name="Balabanova L.A."/>
            <person name="Isaeva M.P."/>
        </authorList>
    </citation>
    <scope>NUCLEOTIDE SEQUENCE</scope>
    <source>
        <strain evidence="2">10Alg 79</strain>
    </source>
</reference>
<dbReference type="Gene3D" id="3.60.10.10">
    <property type="entry name" value="Endonuclease/exonuclease/phosphatase"/>
    <property type="match status" value="1"/>
</dbReference>
<dbReference type="InterPro" id="IPR051916">
    <property type="entry name" value="GPI-anchor_lipid_remodeler"/>
</dbReference>
<keyword evidence="2" id="KW-0255">Endonuclease</keyword>
<dbReference type="Pfam" id="PF03372">
    <property type="entry name" value="Exo_endo_phos"/>
    <property type="match status" value="1"/>
</dbReference>
<dbReference type="SUPFAM" id="SSF56219">
    <property type="entry name" value="DNase I-like"/>
    <property type="match status" value="1"/>
</dbReference>
<organism evidence="2 3">
    <name type="scientific">Rhodalgimonas zhirmunskyi</name>
    <dbReference type="NCBI Taxonomy" id="2964767"/>
    <lineage>
        <taxon>Bacteria</taxon>
        <taxon>Pseudomonadati</taxon>
        <taxon>Pseudomonadota</taxon>
        <taxon>Alphaproteobacteria</taxon>
        <taxon>Rhodobacterales</taxon>
        <taxon>Roseobacteraceae</taxon>
        <taxon>Rhodalgimonas</taxon>
    </lineage>
</organism>
<dbReference type="EMBL" id="JANFFA010000004">
    <property type="protein sequence ID" value="MDQ2095276.1"/>
    <property type="molecule type" value="Genomic_DNA"/>
</dbReference>
<dbReference type="AlphaFoldDB" id="A0AAJ1UFH0"/>
<feature type="domain" description="Endonuclease/exonuclease/phosphatase" evidence="1">
    <location>
        <begin position="9"/>
        <end position="226"/>
    </location>
</feature>
<gene>
    <name evidence="2" type="ORF">NOI20_14245</name>
</gene>
<dbReference type="InterPro" id="IPR005135">
    <property type="entry name" value="Endo/exonuclease/phosphatase"/>
</dbReference>
<evidence type="ECO:0000313" key="2">
    <source>
        <dbReference type="EMBL" id="MDQ2095276.1"/>
    </source>
</evidence>
<comment type="caution">
    <text evidence="2">The sequence shown here is derived from an EMBL/GenBank/DDBJ whole genome shotgun (WGS) entry which is preliminary data.</text>
</comment>
<dbReference type="GO" id="GO:0004519">
    <property type="term" value="F:endonuclease activity"/>
    <property type="evidence" value="ECO:0007669"/>
    <property type="project" value="UniProtKB-KW"/>
</dbReference>
<dbReference type="Proteomes" id="UP001227162">
    <property type="component" value="Unassembled WGS sequence"/>
</dbReference>
<dbReference type="PANTHER" id="PTHR14859">
    <property type="entry name" value="CALCOFLUOR WHITE HYPERSENSITIVE PROTEIN PRECURSOR"/>
    <property type="match status" value="1"/>
</dbReference>
<keyword evidence="2" id="KW-0540">Nuclease</keyword>
<protein>
    <submittedName>
        <fullName evidence="2">Endonuclease/exonuclease/phosphatase family protein</fullName>
    </submittedName>
</protein>
<keyword evidence="2" id="KW-0378">Hydrolase</keyword>
<sequence length="237" mass="25965">MTSIPFRVASYNLQKCVGLDLRRRPDRSLTVIEALDAQIVILQEADKRLPPRPAALPHEMAEAQGWRIAGFGQQGSAGGGSLGWHGNAMLLRDSIGLEVTHHIELPGLEPRGAICADLDTPIGPLRVVGAHLGLIRRYRLMQLQAIMRFLRKLPERPTVLAGDFNEWGSARALDVATHGLDILPERPSFPAPRPVAALDRFALSPELEASGHGAYSGRPARMASDHLPVWADLRLKR</sequence>
<dbReference type="RefSeq" id="WP_317626899.1">
    <property type="nucleotide sequence ID" value="NZ_JANFFA010000004.1"/>
</dbReference>
<keyword evidence="3" id="KW-1185">Reference proteome</keyword>
<name>A0AAJ1UFH0_9RHOB</name>
<evidence type="ECO:0000313" key="3">
    <source>
        <dbReference type="Proteomes" id="UP001227162"/>
    </source>
</evidence>
<reference evidence="2" key="1">
    <citation type="submission" date="2022-07" db="EMBL/GenBank/DDBJ databases">
        <authorList>
            <person name="Otstavnykh N."/>
            <person name="Isaeva M."/>
            <person name="Bystritskaya E."/>
        </authorList>
    </citation>
    <scope>NUCLEOTIDE SEQUENCE</scope>
    <source>
        <strain evidence="2">10Alg 79</strain>
    </source>
</reference>
<dbReference type="InterPro" id="IPR036691">
    <property type="entry name" value="Endo/exonu/phosph_ase_sf"/>
</dbReference>
<proteinExistence type="predicted"/>
<dbReference type="PANTHER" id="PTHR14859:SF15">
    <property type="entry name" value="ENDONUCLEASE_EXONUCLEASE_PHOSPHATASE DOMAIN-CONTAINING PROTEIN"/>
    <property type="match status" value="1"/>
</dbReference>